<dbReference type="Pfam" id="PF01161">
    <property type="entry name" value="PBP"/>
    <property type="match status" value="1"/>
</dbReference>
<dbReference type="GO" id="GO:0004860">
    <property type="term" value="F:protein kinase inhibitor activity"/>
    <property type="evidence" value="ECO:0007669"/>
    <property type="project" value="UniProtKB-KW"/>
</dbReference>
<evidence type="ECO:0000313" key="1">
    <source>
        <dbReference type="EMBL" id="MDI9240002.1"/>
    </source>
</evidence>
<dbReference type="PANTHER" id="PTHR30289">
    <property type="entry name" value="UNCHARACTERIZED PROTEIN YBCL-RELATED"/>
    <property type="match status" value="1"/>
</dbReference>
<dbReference type="NCBIfam" id="TIGR00481">
    <property type="entry name" value="YbhB/YbcL family Raf kinase inhibitor-like protein"/>
    <property type="match status" value="1"/>
</dbReference>
<dbReference type="EMBL" id="JASGBI010000001">
    <property type="protein sequence ID" value="MDI9240002.1"/>
    <property type="molecule type" value="Genomic_DNA"/>
</dbReference>
<gene>
    <name evidence="1" type="ORF">QLQ15_13900</name>
</gene>
<organism evidence="1 2">
    <name type="scientific">Lysobacter stagni</name>
    <dbReference type="NCBI Taxonomy" id="3045172"/>
    <lineage>
        <taxon>Bacteria</taxon>
        <taxon>Pseudomonadati</taxon>
        <taxon>Pseudomonadota</taxon>
        <taxon>Gammaproteobacteria</taxon>
        <taxon>Lysobacterales</taxon>
        <taxon>Lysobacteraceae</taxon>
        <taxon>Lysobacter</taxon>
    </lineage>
</organism>
<evidence type="ECO:0000313" key="2">
    <source>
        <dbReference type="Proteomes" id="UP001321580"/>
    </source>
</evidence>
<name>A0ABT6XIQ1_9GAMM</name>
<comment type="caution">
    <text evidence="1">The sequence shown here is derived from an EMBL/GenBank/DDBJ whole genome shotgun (WGS) entry which is preliminary data.</text>
</comment>
<dbReference type="CDD" id="cd00865">
    <property type="entry name" value="PEBP_bact_arch"/>
    <property type="match status" value="1"/>
</dbReference>
<dbReference type="RefSeq" id="WP_283213362.1">
    <property type="nucleotide sequence ID" value="NZ_JASGBI010000001.1"/>
</dbReference>
<dbReference type="InterPro" id="IPR008914">
    <property type="entry name" value="PEBP"/>
</dbReference>
<dbReference type="PANTHER" id="PTHR30289:SF1">
    <property type="entry name" value="PEBP (PHOSPHATIDYLETHANOLAMINE-BINDING PROTEIN) FAMILY PROTEIN"/>
    <property type="match status" value="1"/>
</dbReference>
<protein>
    <submittedName>
        <fullName evidence="1">YbhB/YbcL family Raf kinase inhibitor-like protein</fullName>
    </submittedName>
</protein>
<reference evidence="1 2" key="1">
    <citation type="submission" date="2023-05" db="EMBL/GenBank/DDBJ databases">
        <title>Lysobacter sp. strain LF1 Genome sequencing and assembly.</title>
        <authorList>
            <person name="Jung Y."/>
        </authorList>
    </citation>
    <scope>NUCLEOTIDE SEQUENCE [LARGE SCALE GENOMIC DNA]</scope>
    <source>
        <strain evidence="1 2">LF1</strain>
    </source>
</reference>
<dbReference type="SUPFAM" id="SSF49777">
    <property type="entry name" value="PEBP-like"/>
    <property type="match status" value="1"/>
</dbReference>
<keyword evidence="2" id="KW-1185">Reference proteome</keyword>
<accession>A0ABT6XIQ1</accession>
<keyword evidence="1" id="KW-0649">Protein kinase inhibitor</keyword>
<sequence length="159" mass="17010">MSLQLTSPAFTHEGAIPAKFTCEGQDISPALKWTGVPPGTRSLALVVDDPDAPDPAAPQRVWVHWVLYNLPADLSGLDEGVAAAQLPKGTAQALNDWKRVGYGGPCPPIGRHRYFHKLYALDAVLPDLGHADKAALLKAMEGHVIGQAELIGTYQKQGK</sequence>
<dbReference type="InterPro" id="IPR005247">
    <property type="entry name" value="YbhB_YbcL/LppC-like"/>
</dbReference>
<dbReference type="Proteomes" id="UP001321580">
    <property type="component" value="Unassembled WGS sequence"/>
</dbReference>
<proteinExistence type="predicted"/>
<dbReference type="InterPro" id="IPR036610">
    <property type="entry name" value="PEBP-like_sf"/>
</dbReference>
<dbReference type="Gene3D" id="3.90.280.10">
    <property type="entry name" value="PEBP-like"/>
    <property type="match status" value="1"/>
</dbReference>